<dbReference type="Proteomes" id="UP001142325">
    <property type="component" value="Unassembled WGS sequence"/>
</dbReference>
<name>A0A9W6HR74_9MICO</name>
<dbReference type="Gene3D" id="1.10.357.10">
    <property type="entry name" value="Tetracycline Repressor, domain 2"/>
    <property type="match status" value="1"/>
</dbReference>
<dbReference type="Pfam" id="PF00440">
    <property type="entry name" value="TetR_N"/>
    <property type="match status" value="1"/>
</dbReference>
<reference evidence="6" key="2">
    <citation type="submission" date="2023-01" db="EMBL/GenBank/DDBJ databases">
        <authorList>
            <person name="Sun Q."/>
            <person name="Evtushenko L."/>
        </authorList>
    </citation>
    <scope>NUCLEOTIDE SEQUENCE</scope>
    <source>
        <strain evidence="6">VKM Ac-1958</strain>
    </source>
</reference>
<protein>
    <recommendedName>
        <fullName evidence="5">HTH tetR-type domain-containing protein</fullName>
    </recommendedName>
</protein>
<feature type="domain" description="HTH tetR-type" evidence="5">
    <location>
        <begin position="11"/>
        <end position="71"/>
    </location>
</feature>
<evidence type="ECO:0000313" key="6">
    <source>
        <dbReference type="EMBL" id="GLK00910.1"/>
    </source>
</evidence>
<dbReference type="PANTHER" id="PTHR30055">
    <property type="entry name" value="HTH-TYPE TRANSCRIPTIONAL REGULATOR RUTR"/>
    <property type="match status" value="1"/>
</dbReference>
<dbReference type="GO" id="GO:0000976">
    <property type="term" value="F:transcription cis-regulatory region binding"/>
    <property type="evidence" value="ECO:0007669"/>
    <property type="project" value="TreeGrafter"/>
</dbReference>
<evidence type="ECO:0000256" key="3">
    <source>
        <dbReference type="ARBA" id="ARBA00023163"/>
    </source>
</evidence>
<keyword evidence="2 4" id="KW-0238">DNA-binding</keyword>
<sequence>MTETPGHRIRDQRLDTLVRATVDEISRVGIEGASLNRIIGAAGMSKSSFYHFVDSKAALIDLVTQSLLDDVARRWTAPAAESFAGDDFWERVDVVLAELAEVSVADAALQRLGDLFAAQPDGAVGVQQQFLASVGRWVHDVLGAGRRAGQVRDDLPLDLQAQIVFAVLRTVDQWVLAHGGHRGADVGIDETEPARLLRRLLRREDRSAV</sequence>
<reference evidence="6" key="1">
    <citation type="journal article" date="2014" name="Int. J. Syst. Evol. Microbiol.">
        <title>Complete genome sequence of Corynebacterium casei LMG S-19264T (=DSM 44701T), isolated from a smear-ripened cheese.</title>
        <authorList>
            <consortium name="US DOE Joint Genome Institute (JGI-PGF)"/>
            <person name="Walter F."/>
            <person name="Albersmeier A."/>
            <person name="Kalinowski J."/>
            <person name="Ruckert C."/>
        </authorList>
    </citation>
    <scope>NUCLEOTIDE SEQUENCE</scope>
    <source>
        <strain evidence="6">VKM Ac-1958</strain>
    </source>
</reference>
<dbReference type="InterPro" id="IPR050109">
    <property type="entry name" value="HTH-type_TetR-like_transc_reg"/>
</dbReference>
<dbReference type="InterPro" id="IPR009057">
    <property type="entry name" value="Homeodomain-like_sf"/>
</dbReference>
<dbReference type="PANTHER" id="PTHR30055:SF234">
    <property type="entry name" value="HTH-TYPE TRANSCRIPTIONAL REGULATOR BETI"/>
    <property type="match status" value="1"/>
</dbReference>
<proteinExistence type="predicted"/>
<evidence type="ECO:0000259" key="5">
    <source>
        <dbReference type="PROSITE" id="PS50977"/>
    </source>
</evidence>
<keyword evidence="3" id="KW-0804">Transcription</keyword>
<evidence type="ECO:0000256" key="4">
    <source>
        <dbReference type="PROSITE-ProRule" id="PRU00335"/>
    </source>
</evidence>
<dbReference type="InterPro" id="IPR001647">
    <property type="entry name" value="HTH_TetR"/>
</dbReference>
<accession>A0A9W6HR74</accession>
<dbReference type="RefSeq" id="WP_204938587.1">
    <property type="nucleotide sequence ID" value="NZ_BAAAUM010000001.1"/>
</dbReference>
<gene>
    <name evidence="6" type="ORF">GCM10017596_06250</name>
</gene>
<dbReference type="InterPro" id="IPR036271">
    <property type="entry name" value="Tet_transcr_reg_TetR-rel_C_sf"/>
</dbReference>
<feature type="DNA-binding region" description="H-T-H motif" evidence="4">
    <location>
        <begin position="34"/>
        <end position="53"/>
    </location>
</feature>
<evidence type="ECO:0000256" key="1">
    <source>
        <dbReference type="ARBA" id="ARBA00023015"/>
    </source>
</evidence>
<comment type="caution">
    <text evidence="6">The sequence shown here is derived from an EMBL/GenBank/DDBJ whole genome shotgun (WGS) entry which is preliminary data.</text>
</comment>
<evidence type="ECO:0000313" key="7">
    <source>
        <dbReference type="Proteomes" id="UP001142325"/>
    </source>
</evidence>
<dbReference type="PROSITE" id="PS50977">
    <property type="entry name" value="HTH_TETR_2"/>
    <property type="match status" value="1"/>
</dbReference>
<evidence type="ECO:0000256" key="2">
    <source>
        <dbReference type="ARBA" id="ARBA00023125"/>
    </source>
</evidence>
<organism evidence="6 7">
    <name type="scientific">Microbacterium keratanolyticum</name>
    <dbReference type="NCBI Taxonomy" id="67574"/>
    <lineage>
        <taxon>Bacteria</taxon>
        <taxon>Bacillati</taxon>
        <taxon>Actinomycetota</taxon>
        <taxon>Actinomycetes</taxon>
        <taxon>Micrococcales</taxon>
        <taxon>Microbacteriaceae</taxon>
        <taxon>Microbacterium</taxon>
    </lineage>
</organism>
<dbReference type="EMBL" id="BSET01000001">
    <property type="protein sequence ID" value="GLK00910.1"/>
    <property type="molecule type" value="Genomic_DNA"/>
</dbReference>
<keyword evidence="7" id="KW-1185">Reference proteome</keyword>
<keyword evidence="1" id="KW-0805">Transcription regulation</keyword>
<dbReference type="GO" id="GO:0003700">
    <property type="term" value="F:DNA-binding transcription factor activity"/>
    <property type="evidence" value="ECO:0007669"/>
    <property type="project" value="TreeGrafter"/>
</dbReference>
<dbReference type="SUPFAM" id="SSF46689">
    <property type="entry name" value="Homeodomain-like"/>
    <property type="match status" value="1"/>
</dbReference>
<dbReference type="AlphaFoldDB" id="A0A9W6HR74"/>
<dbReference type="SUPFAM" id="SSF48498">
    <property type="entry name" value="Tetracyclin repressor-like, C-terminal domain"/>
    <property type="match status" value="1"/>
</dbReference>